<feature type="compositionally biased region" description="Low complexity" evidence="1">
    <location>
        <begin position="161"/>
        <end position="180"/>
    </location>
</feature>
<proteinExistence type="predicted"/>
<evidence type="ECO:0000313" key="2">
    <source>
        <dbReference type="EMBL" id="CAK0911208.1"/>
    </source>
</evidence>
<organism evidence="2 3">
    <name type="scientific">Prorocentrum cordatum</name>
    <dbReference type="NCBI Taxonomy" id="2364126"/>
    <lineage>
        <taxon>Eukaryota</taxon>
        <taxon>Sar</taxon>
        <taxon>Alveolata</taxon>
        <taxon>Dinophyceae</taxon>
        <taxon>Prorocentrales</taxon>
        <taxon>Prorocentraceae</taxon>
        <taxon>Prorocentrum</taxon>
    </lineage>
</organism>
<reference evidence="2" key="1">
    <citation type="submission" date="2023-10" db="EMBL/GenBank/DDBJ databases">
        <authorList>
            <person name="Chen Y."/>
            <person name="Shah S."/>
            <person name="Dougan E. K."/>
            <person name="Thang M."/>
            <person name="Chan C."/>
        </authorList>
    </citation>
    <scope>NUCLEOTIDE SEQUENCE [LARGE SCALE GENOMIC DNA]</scope>
</reference>
<feature type="compositionally biased region" description="Low complexity" evidence="1">
    <location>
        <begin position="494"/>
        <end position="515"/>
    </location>
</feature>
<feature type="region of interest" description="Disordered" evidence="1">
    <location>
        <begin position="231"/>
        <end position="252"/>
    </location>
</feature>
<keyword evidence="3" id="KW-1185">Reference proteome</keyword>
<accession>A0ABN9YEG1</accession>
<feature type="region of interest" description="Disordered" evidence="1">
    <location>
        <begin position="468"/>
        <end position="515"/>
    </location>
</feature>
<comment type="caution">
    <text evidence="2">The sequence shown here is derived from an EMBL/GenBank/DDBJ whole genome shotgun (WGS) entry which is preliminary data.</text>
</comment>
<feature type="region of interest" description="Disordered" evidence="1">
    <location>
        <begin position="151"/>
        <end position="186"/>
    </location>
</feature>
<feature type="compositionally biased region" description="Gly residues" evidence="1">
    <location>
        <begin position="478"/>
        <end position="488"/>
    </location>
</feature>
<protein>
    <submittedName>
        <fullName evidence="2">Uncharacterized protein</fullName>
    </submittedName>
</protein>
<gene>
    <name evidence="2" type="ORF">PCOR1329_LOCUS85151</name>
</gene>
<dbReference type="EMBL" id="CAUYUJ010022537">
    <property type="protein sequence ID" value="CAK0911208.1"/>
    <property type="molecule type" value="Genomic_DNA"/>
</dbReference>
<evidence type="ECO:0000256" key="1">
    <source>
        <dbReference type="SAM" id="MobiDB-lite"/>
    </source>
</evidence>
<evidence type="ECO:0000313" key="3">
    <source>
        <dbReference type="Proteomes" id="UP001189429"/>
    </source>
</evidence>
<sequence length="558" mass="57869">MPPMPCGEAPLWGERPRSKAQRRARRRLLLAVSRQAALDFSLFGYPYDCGYQCDGGYVCDYDAIAPQSAEEAVLEGLGVDAGGREGAVPEGAAPRGVVPAVPVEGSLPEGDVPADGLLPEGAVPRGDAFRAGDDADLCDAVDGCVRAGSAAARADPPLPPGVRAAAGAGPPEGAELPGDGPRAGAAVVPRASADGCVRVPGPVLGHGVPGLAAPASEATTFATAPLSEVSLGASESGDGPGAWSEGPGEAVSPRTADMADFAYPRELGGLARAALLRYVDIGLPPCPDCGQELEALHLDRATRNWLRMRTDIECWYCGDVCVHAAFCHACGLLRCDACSFHLEVDEEEKLMLEDPDLARDHVDHVLNGQRRDEGAPIVDGRFFVGHEVGIHGLIKRPELNGRRGQAAPALHICNLKLASVVGGGRRRGCCIRRRRIRRARRAGLLRAAGARASGRRPERRSAAICASAGALARRRRGGGGGRRSGGGRPRGRRSSSSGGPRAASAAGPASSSSPPPGVLGRLGFLSWGRPGSWVLVASACVFVSRRAMGSRSSSRRGL</sequence>
<dbReference type="Proteomes" id="UP001189429">
    <property type="component" value="Unassembled WGS sequence"/>
</dbReference>
<name>A0ABN9YEG1_9DINO</name>